<evidence type="ECO:0000256" key="1">
    <source>
        <dbReference type="SAM" id="Phobius"/>
    </source>
</evidence>
<protein>
    <submittedName>
        <fullName evidence="2">Uncharacterized protein</fullName>
    </submittedName>
</protein>
<keyword evidence="1" id="KW-1133">Transmembrane helix</keyword>
<name>A0AAD9QGT5_ACRCE</name>
<reference evidence="2" key="2">
    <citation type="journal article" date="2023" name="Science">
        <title>Genomic signatures of disease resistance in endangered staghorn corals.</title>
        <authorList>
            <person name="Vollmer S.V."/>
            <person name="Selwyn J.D."/>
            <person name="Despard B.A."/>
            <person name="Roesel C.L."/>
        </authorList>
    </citation>
    <scope>NUCLEOTIDE SEQUENCE</scope>
    <source>
        <strain evidence="2">K2</strain>
    </source>
</reference>
<comment type="caution">
    <text evidence="2">The sequence shown here is derived from an EMBL/GenBank/DDBJ whole genome shotgun (WGS) entry which is preliminary data.</text>
</comment>
<dbReference type="Proteomes" id="UP001249851">
    <property type="component" value="Unassembled WGS sequence"/>
</dbReference>
<sequence length="227" mass="26038">MFNFRRIKLHRKELYTSLSLAMAVILSGALINDFVSIIYAEMPESSTHDFTFSILLSHCAALTLSILGFVYNSLAEKEIGTKIVQISAGNVKLGLIYHKNNFRISFHRIPSRRNDNFVMKCSEKRIIIVGPNNYYKNGWDSCRNTRMSECNLLSCNYVTQNYHVTSFFWKGCRGCAPLSICKEREKIDHYQAKQEEMQKICNYGSVSVIPIEIGALEAVSKHEDMVW</sequence>
<evidence type="ECO:0000313" key="3">
    <source>
        <dbReference type="Proteomes" id="UP001249851"/>
    </source>
</evidence>
<feature type="transmembrane region" description="Helical" evidence="1">
    <location>
        <begin position="20"/>
        <end position="40"/>
    </location>
</feature>
<keyword evidence="1" id="KW-0812">Transmembrane</keyword>
<reference evidence="2" key="1">
    <citation type="journal article" date="2023" name="G3 (Bethesda)">
        <title>Whole genome assembly and annotation of the endangered Caribbean coral Acropora cervicornis.</title>
        <authorList>
            <person name="Selwyn J.D."/>
            <person name="Vollmer S.V."/>
        </authorList>
    </citation>
    <scope>NUCLEOTIDE SEQUENCE</scope>
    <source>
        <strain evidence="2">K2</strain>
    </source>
</reference>
<proteinExistence type="predicted"/>
<keyword evidence="1" id="KW-0472">Membrane</keyword>
<gene>
    <name evidence="2" type="ORF">P5673_016071</name>
</gene>
<accession>A0AAD9QGT5</accession>
<evidence type="ECO:0000313" key="2">
    <source>
        <dbReference type="EMBL" id="KAK2560952.1"/>
    </source>
</evidence>
<dbReference type="EMBL" id="JARQWQ010000034">
    <property type="protein sequence ID" value="KAK2560952.1"/>
    <property type="molecule type" value="Genomic_DNA"/>
</dbReference>
<feature type="transmembrane region" description="Helical" evidence="1">
    <location>
        <begin position="52"/>
        <end position="74"/>
    </location>
</feature>
<keyword evidence="3" id="KW-1185">Reference proteome</keyword>
<dbReference type="AlphaFoldDB" id="A0AAD9QGT5"/>
<organism evidence="2 3">
    <name type="scientific">Acropora cervicornis</name>
    <name type="common">Staghorn coral</name>
    <dbReference type="NCBI Taxonomy" id="6130"/>
    <lineage>
        <taxon>Eukaryota</taxon>
        <taxon>Metazoa</taxon>
        <taxon>Cnidaria</taxon>
        <taxon>Anthozoa</taxon>
        <taxon>Hexacorallia</taxon>
        <taxon>Scleractinia</taxon>
        <taxon>Astrocoeniina</taxon>
        <taxon>Acroporidae</taxon>
        <taxon>Acropora</taxon>
    </lineage>
</organism>